<organism evidence="2 3">
    <name type="scientific">Candidatus Methylobacter favarea</name>
    <dbReference type="NCBI Taxonomy" id="2707345"/>
    <lineage>
        <taxon>Bacteria</taxon>
        <taxon>Pseudomonadati</taxon>
        <taxon>Pseudomonadota</taxon>
        <taxon>Gammaproteobacteria</taxon>
        <taxon>Methylococcales</taxon>
        <taxon>Methylococcaceae</taxon>
        <taxon>Methylobacter</taxon>
    </lineage>
</organism>
<feature type="transmembrane region" description="Helical" evidence="1">
    <location>
        <begin position="20"/>
        <end position="41"/>
    </location>
</feature>
<gene>
    <name evidence="2" type="ORF">METHB2_30072</name>
</gene>
<proteinExistence type="predicted"/>
<evidence type="ECO:0000256" key="1">
    <source>
        <dbReference type="SAM" id="Phobius"/>
    </source>
</evidence>
<keyword evidence="1" id="KW-0812">Transmembrane</keyword>
<evidence type="ECO:0000313" key="2">
    <source>
        <dbReference type="EMBL" id="CAA9890868.1"/>
    </source>
</evidence>
<keyword evidence="3" id="KW-1185">Reference proteome</keyword>
<keyword evidence="1" id="KW-0472">Membrane</keyword>
<evidence type="ECO:0000313" key="3">
    <source>
        <dbReference type="Proteomes" id="UP000494216"/>
    </source>
</evidence>
<dbReference type="Proteomes" id="UP000494216">
    <property type="component" value="Unassembled WGS sequence"/>
</dbReference>
<name>A0A8S0X0X4_9GAMM</name>
<reference evidence="2 3" key="1">
    <citation type="submission" date="2020-02" db="EMBL/GenBank/DDBJ databases">
        <authorList>
            <person name="Hogendoorn C."/>
        </authorList>
    </citation>
    <scope>NUCLEOTIDE SEQUENCE [LARGE SCALE GENOMIC DNA]</scope>
    <source>
        <strain evidence="2">METHB21</strain>
    </source>
</reference>
<sequence length="51" mass="5836">MVNFYEMKPYNTNLKNKSYVNVRLGCLIVLLSVIITGMALWKLAAFILSKL</sequence>
<accession>A0A8S0X0X4</accession>
<comment type="caution">
    <text evidence="2">The sequence shown here is derived from an EMBL/GenBank/DDBJ whole genome shotgun (WGS) entry which is preliminary data.</text>
</comment>
<dbReference type="EMBL" id="CADCXN010000058">
    <property type="protein sequence ID" value="CAA9890868.1"/>
    <property type="molecule type" value="Genomic_DNA"/>
</dbReference>
<protein>
    <submittedName>
        <fullName evidence="2">Uncharacterized protein</fullName>
    </submittedName>
</protein>
<keyword evidence="1" id="KW-1133">Transmembrane helix</keyword>
<dbReference type="AlphaFoldDB" id="A0A8S0X0X4"/>